<gene>
    <name evidence="2" type="ORF">ABT39_MTgene983</name>
</gene>
<accession>A0A101M596</accession>
<comment type="caution">
    <text evidence="2">The sequence shown here is derived from an EMBL/GenBank/DDBJ whole genome shotgun (WGS) entry which is preliminary data.</text>
</comment>
<feature type="chain" id="PRO_5007100275" description="Cytochrome c biogenesis B" evidence="1">
    <location>
        <begin position="23"/>
        <end position="55"/>
    </location>
</feature>
<sequence length="55" mass="5894">MHLGLQLLLVPLLELLNHRLPASSNLQPNRRPGILSIDTCLGSSILIPGSLLLAT</sequence>
<name>A0A101M596_PICGL</name>
<dbReference type="EMBL" id="LKAM01000001">
    <property type="protein sequence ID" value="KUM51137.1"/>
    <property type="molecule type" value="Genomic_DNA"/>
</dbReference>
<evidence type="ECO:0000313" key="2">
    <source>
        <dbReference type="EMBL" id="KUM51137.1"/>
    </source>
</evidence>
<organism evidence="2">
    <name type="scientific">Picea glauca</name>
    <name type="common">White spruce</name>
    <name type="synonym">Pinus glauca</name>
    <dbReference type="NCBI Taxonomy" id="3330"/>
    <lineage>
        <taxon>Eukaryota</taxon>
        <taxon>Viridiplantae</taxon>
        <taxon>Streptophyta</taxon>
        <taxon>Embryophyta</taxon>
        <taxon>Tracheophyta</taxon>
        <taxon>Spermatophyta</taxon>
        <taxon>Pinopsida</taxon>
        <taxon>Pinidae</taxon>
        <taxon>Conifers I</taxon>
        <taxon>Pinales</taxon>
        <taxon>Pinaceae</taxon>
        <taxon>Picea</taxon>
    </lineage>
</organism>
<protein>
    <recommendedName>
        <fullName evidence="3">Cytochrome c biogenesis B</fullName>
    </recommendedName>
</protein>
<reference evidence="2" key="1">
    <citation type="journal article" date="2015" name="Genome Biol. Evol.">
        <title>Organellar Genomes of White Spruce (Picea glauca): Assembly and Annotation.</title>
        <authorList>
            <person name="Jackman S.D."/>
            <person name="Warren R.L."/>
            <person name="Gibb E.A."/>
            <person name="Vandervalk B.P."/>
            <person name="Mohamadi H."/>
            <person name="Chu J."/>
            <person name="Raymond A."/>
            <person name="Pleasance S."/>
            <person name="Coope R."/>
            <person name="Wildung M.R."/>
            <person name="Ritland C.E."/>
            <person name="Bousquet J."/>
            <person name="Jones S.J."/>
            <person name="Bohlmann J."/>
            <person name="Birol I."/>
        </authorList>
    </citation>
    <scope>NUCLEOTIDE SEQUENCE [LARGE SCALE GENOMIC DNA]</scope>
    <source>
        <tissue evidence="2">Flushing bud</tissue>
    </source>
</reference>
<dbReference type="AlphaFoldDB" id="A0A101M596"/>
<evidence type="ECO:0000256" key="1">
    <source>
        <dbReference type="SAM" id="SignalP"/>
    </source>
</evidence>
<keyword evidence="1" id="KW-0732">Signal</keyword>
<proteinExistence type="predicted"/>
<geneLocation type="mitochondrion" evidence="2"/>
<feature type="signal peptide" evidence="1">
    <location>
        <begin position="1"/>
        <end position="22"/>
    </location>
</feature>
<keyword evidence="2" id="KW-0496">Mitochondrion</keyword>
<evidence type="ECO:0008006" key="3">
    <source>
        <dbReference type="Google" id="ProtNLM"/>
    </source>
</evidence>